<evidence type="ECO:0000313" key="1">
    <source>
        <dbReference type="EMBL" id="GAV07916.1"/>
    </source>
</evidence>
<comment type="caution">
    <text evidence="1">The sequence shown here is derived from an EMBL/GenBank/DDBJ whole genome shotgun (WGS) entry which is preliminary data.</text>
</comment>
<sequence>MLARTTWQSRSVAVLEPLTSRLYSELGEFVKSSLPEKEDRSKVKDSFSLLGLRSFTNLIFLEAPGRESEWFDTYFNLCRCPEKCKQICRRLVLFPSPKKVTVQGFEFPPSDEWMKAFNWILKNCEVETVGFVDSFLDVFDFHARPTVLDAFWEQAIHDASGTVVPECPGAKRLGLELKMIWKFVPRVPRLDFDASSSAAGAKSDESWLWIELDAKEVLWPYKDEQPQWLLDALRSLDYAALEGTRFLYRIWAESETAKYIKMN</sequence>
<accession>A0A1D1W3R1</accession>
<gene>
    <name evidence="1" type="primary">RvY_17694-1</name>
    <name evidence="1" type="synonym">RvY_17694.1</name>
    <name evidence="1" type="ORF">RvY_17694</name>
</gene>
<dbReference type="Proteomes" id="UP000186922">
    <property type="component" value="Unassembled WGS sequence"/>
</dbReference>
<organism evidence="1 2">
    <name type="scientific">Ramazzottius varieornatus</name>
    <name type="common">Water bear</name>
    <name type="synonym">Tardigrade</name>
    <dbReference type="NCBI Taxonomy" id="947166"/>
    <lineage>
        <taxon>Eukaryota</taxon>
        <taxon>Metazoa</taxon>
        <taxon>Ecdysozoa</taxon>
        <taxon>Tardigrada</taxon>
        <taxon>Eutardigrada</taxon>
        <taxon>Parachela</taxon>
        <taxon>Hypsibioidea</taxon>
        <taxon>Ramazzottiidae</taxon>
        <taxon>Ramazzottius</taxon>
    </lineage>
</organism>
<keyword evidence="2" id="KW-1185">Reference proteome</keyword>
<protein>
    <submittedName>
        <fullName evidence="1">Uncharacterized protein</fullName>
    </submittedName>
</protein>
<reference evidence="1 2" key="1">
    <citation type="journal article" date="2016" name="Nat. Commun.">
        <title>Extremotolerant tardigrade genome and improved radiotolerance of human cultured cells by tardigrade-unique protein.</title>
        <authorList>
            <person name="Hashimoto T."/>
            <person name="Horikawa D.D."/>
            <person name="Saito Y."/>
            <person name="Kuwahara H."/>
            <person name="Kozuka-Hata H."/>
            <person name="Shin-I T."/>
            <person name="Minakuchi Y."/>
            <person name="Ohishi K."/>
            <person name="Motoyama A."/>
            <person name="Aizu T."/>
            <person name="Enomoto A."/>
            <person name="Kondo K."/>
            <person name="Tanaka S."/>
            <person name="Hara Y."/>
            <person name="Koshikawa S."/>
            <person name="Sagara H."/>
            <person name="Miura T."/>
            <person name="Yokobori S."/>
            <person name="Miyagawa K."/>
            <person name="Suzuki Y."/>
            <person name="Kubo T."/>
            <person name="Oyama M."/>
            <person name="Kohara Y."/>
            <person name="Fujiyama A."/>
            <person name="Arakawa K."/>
            <person name="Katayama T."/>
            <person name="Toyoda A."/>
            <person name="Kunieda T."/>
        </authorList>
    </citation>
    <scope>NUCLEOTIDE SEQUENCE [LARGE SCALE GENOMIC DNA]</scope>
    <source>
        <strain evidence="1 2">YOKOZUNA-1</strain>
    </source>
</reference>
<proteinExistence type="predicted"/>
<evidence type="ECO:0000313" key="2">
    <source>
        <dbReference type="Proteomes" id="UP000186922"/>
    </source>
</evidence>
<name>A0A1D1W3R1_RAMVA</name>
<dbReference type="AlphaFoldDB" id="A0A1D1W3R1"/>
<dbReference type="EMBL" id="BDGG01000016">
    <property type="protein sequence ID" value="GAV07916.1"/>
    <property type="molecule type" value="Genomic_DNA"/>
</dbReference>